<accession>W4QA89</accession>
<evidence type="ECO:0008006" key="4">
    <source>
        <dbReference type="Google" id="ProtNLM"/>
    </source>
</evidence>
<name>W4QA89_9BACI</name>
<evidence type="ECO:0000313" key="3">
    <source>
        <dbReference type="Proteomes" id="UP000018890"/>
    </source>
</evidence>
<proteinExistence type="predicted"/>
<gene>
    <name evidence="2" type="ORF">JCM9140_4847</name>
</gene>
<reference evidence="2" key="1">
    <citation type="journal article" date="2014" name="Genome Announc.">
        <title>Draft Genome Sequences of Three Alkaliphilic Bacillus Strains, Bacillus wakoensis JCM 9140T, Bacillus akibai JCM 9157T, and Bacillus hemicellulosilyticus JCM 9152T.</title>
        <authorList>
            <person name="Yuki M."/>
            <person name="Oshima K."/>
            <person name="Suda W."/>
            <person name="Oshida Y."/>
            <person name="Kitamura K."/>
            <person name="Iida T."/>
            <person name="Hattori M."/>
            <person name="Ohkuma M."/>
        </authorList>
    </citation>
    <scope>NUCLEOTIDE SEQUENCE [LARGE SCALE GENOMIC DNA]</scope>
    <source>
        <strain evidence="2">JCM 9140</strain>
    </source>
</reference>
<protein>
    <recommendedName>
        <fullName evidence="4">Stage II sporulation protein B</fullName>
    </recommendedName>
</protein>
<dbReference type="STRING" id="1236970.JCM9140_4847"/>
<comment type="caution">
    <text evidence="2">The sequence shown here is derived from an EMBL/GenBank/DDBJ whole genome shotgun (WGS) entry which is preliminary data.</text>
</comment>
<keyword evidence="1" id="KW-0812">Transmembrane</keyword>
<organism evidence="2 3">
    <name type="scientific">Halalkalibacter wakoensis JCM 9140</name>
    <dbReference type="NCBI Taxonomy" id="1236970"/>
    <lineage>
        <taxon>Bacteria</taxon>
        <taxon>Bacillati</taxon>
        <taxon>Bacillota</taxon>
        <taxon>Bacilli</taxon>
        <taxon>Bacillales</taxon>
        <taxon>Bacillaceae</taxon>
        <taxon>Halalkalibacter</taxon>
    </lineage>
</organism>
<evidence type="ECO:0000313" key="2">
    <source>
        <dbReference type="EMBL" id="GAE28598.1"/>
    </source>
</evidence>
<keyword evidence="1" id="KW-1133">Transmembrane helix</keyword>
<dbReference type="OrthoDB" id="2964557at2"/>
<dbReference type="AlphaFoldDB" id="W4QA89"/>
<dbReference type="RefSeq" id="WP_034751644.1">
    <property type="nucleotide sequence ID" value="NZ_BAUT01000133.1"/>
</dbReference>
<dbReference type="Proteomes" id="UP000018890">
    <property type="component" value="Unassembled WGS sequence"/>
</dbReference>
<dbReference type="EMBL" id="BAUT01000133">
    <property type="protein sequence ID" value="GAE28598.1"/>
    <property type="molecule type" value="Genomic_DNA"/>
</dbReference>
<keyword evidence="1" id="KW-0472">Membrane</keyword>
<evidence type="ECO:0000256" key="1">
    <source>
        <dbReference type="SAM" id="Phobius"/>
    </source>
</evidence>
<feature type="transmembrane region" description="Helical" evidence="1">
    <location>
        <begin position="100"/>
        <end position="126"/>
    </location>
</feature>
<sequence length="352" mass="38661">MEEEKRQTISVRLNGKEQKIHENKMSSSSKDEVAAVREDIVKDDAPIIPQPDNIIDFGKRHDERKRNDLPYWDDGFSEKSPKLPFKRKKKMNHGPKKPKFPFMLIGALISAIVVGVSLGLMILTFFTGTSTPVADANPGTADAVPAASEAGGQFPLLTLEIVQGGAFEEQATGQEVVSNLQEQGLAATLTEVTEPIYMFIGAGGDRAQANKISSLYEEYGQDTYVKTYRVDGQAVTGQEEEAVVWFANAISHYKELLQLTVDGFGGGSLLTTERMEQLEQTTESLQADRDRAFMNLDQPVQDEALALGDNLVKAGEKLSAYVASDENSELWNSQQALLDALVNYEKIVAALQ</sequence>
<keyword evidence="3" id="KW-1185">Reference proteome</keyword>